<evidence type="ECO:0000313" key="11">
    <source>
        <dbReference type="Proteomes" id="UP000176893"/>
    </source>
</evidence>
<name>A0A1F8EBX1_9BACT</name>
<evidence type="ECO:0000256" key="2">
    <source>
        <dbReference type="ARBA" id="ARBA00022679"/>
    </source>
</evidence>
<evidence type="ECO:0000313" key="10">
    <source>
        <dbReference type="EMBL" id="OGM98240.1"/>
    </source>
</evidence>
<dbReference type="HAMAP" id="MF_00165">
    <property type="entry name" value="Thymidylate_kinase"/>
    <property type="match status" value="1"/>
</dbReference>
<dbReference type="Gene3D" id="3.40.50.300">
    <property type="entry name" value="P-loop containing nucleotide triphosphate hydrolases"/>
    <property type="match status" value="1"/>
</dbReference>
<dbReference type="Pfam" id="PF02223">
    <property type="entry name" value="Thymidylate_kin"/>
    <property type="match status" value="1"/>
</dbReference>
<evidence type="ECO:0000259" key="9">
    <source>
        <dbReference type="Pfam" id="PF02223"/>
    </source>
</evidence>
<dbReference type="SUPFAM" id="SSF52540">
    <property type="entry name" value="P-loop containing nucleoside triphosphate hydrolases"/>
    <property type="match status" value="1"/>
</dbReference>
<comment type="catalytic activity">
    <reaction evidence="7 8">
        <text>dTMP + ATP = dTDP + ADP</text>
        <dbReference type="Rhea" id="RHEA:13517"/>
        <dbReference type="ChEBI" id="CHEBI:30616"/>
        <dbReference type="ChEBI" id="CHEBI:58369"/>
        <dbReference type="ChEBI" id="CHEBI:63528"/>
        <dbReference type="ChEBI" id="CHEBI:456216"/>
        <dbReference type="EC" id="2.7.4.9"/>
    </reaction>
</comment>
<evidence type="ECO:0000256" key="3">
    <source>
        <dbReference type="ARBA" id="ARBA00022727"/>
    </source>
</evidence>
<dbReference type="GO" id="GO:0005737">
    <property type="term" value="C:cytoplasm"/>
    <property type="evidence" value="ECO:0007669"/>
    <property type="project" value="TreeGrafter"/>
</dbReference>
<feature type="domain" description="Thymidylate kinase-like" evidence="9">
    <location>
        <begin position="12"/>
        <end position="220"/>
    </location>
</feature>
<protein>
    <recommendedName>
        <fullName evidence="8">Thymidylate kinase</fullName>
        <ecNumber evidence="8">2.7.4.9</ecNumber>
    </recommendedName>
    <alternativeName>
        <fullName evidence="8">dTMP kinase</fullName>
    </alternativeName>
</protein>
<evidence type="ECO:0000256" key="4">
    <source>
        <dbReference type="ARBA" id="ARBA00022741"/>
    </source>
</evidence>
<dbReference type="InterPro" id="IPR039430">
    <property type="entry name" value="Thymidylate_kin-like_dom"/>
</dbReference>
<comment type="similarity">
    <text evidence="1 8">Belongs to the thymidylate kinase family.</text>
</comment>
<proteinExistence type="inferred from homology"/>
<dbReference type="AlphaFoldDB" id="A0A1F8EBX1"/>
<organism evidence="10 11">
    <name type="scientific">Candidatus Yanofskybacteria bacterium RIFCSPHIGHO2_01_FULL_41_26</name>
    <dbReference type="NCBI Taxonomy" id="1802661"/>
    <lineage>
        <taxon>Bacteria</taxon>
        <taxon>Candidatus Yanofskyibacteriota</taxon>
    </lineage>
</organism>
<dbReference type="GO" id="GO:0004798">
    <property type="term" value="F:dTMP kinase activity"/>
    <property type="evidence" value="ECO:0007669"/>
    <property type="project" value="UniProtKB-UniRule"/>
</dbReference>
<evidence type="ECO:0000256" key="8">
    <source>
        <dbReference type="HAMAP-Rule" id="MF_00165"/>
    </source>
</evidence>
<keyword evidence="5 8" id="KW-0418">Kinase</keyword>
<comment type="caution">
    <text evidence="10">The sequence shown here is derived from an EMBL/GenBank/DDBJ whole genome shotgun (WGS) entry which is preliminary data.</text>
</comment>
<dbReference type="InterPro" id="IPR027417">
    <property type="entry name" value="P-loop_NTPase"/>
</dbReference>
<keyword evidence="4 8" id="KW-0547">Nucleotide-binding</keyword>
<keyword evidence="6 8" id="KW-0067">ATP-binding</keyword>
<dbReference type="InterPro" id="IPR018094">
    <property type="entry name" value="Thymidylate_kinase"/>
</dbReference>
<dbReference type="GO" id="GO:0006233">
    <property type="term" value="P:dTDP biosynthetic process"/>
    <property type="evidence" value="ECO:0007669"/>
    <property type="project" value="InterPro"/>
</dbReference>
<dbReference type="GO" id="GO:0006235">
    <property type="term" value="P:dTTP biosynthetic process"/>
    <property type="evidence" value="ECO:0007669"/>
    <property type="project" value="UniProtKB-UniRule"/>
</dbReference>
<evidence type="ECO:0000256" key="1">
    <source>
        <dbReference type="ARBA" id="ARBA00009776"/>
    </source>
</evidence>
<keyword evidence="3 8" id="KW-0545">Nucleotide biosynthesis</keyword>
<comment type="function">
    <text evidence="8">Phosphorylation of dTMP to form dTDP in both de novo and salvage pathways of dTTP synthesis.</text>
</comment>
<accession>A0A1F8EBX1</accession>
<evidence type="ECO:0000256" key="6">
    <source>
        <dbReference type="ARBA" id="ARBA00022840"/>
    </source>
</evidence>
<evidence type="ECO:0000256" key="5">
    <source>
        <dbReference type="ARBA" id="ARBA00022777"/>
    </source>
</evidence>
<dbReference type="PANTHER" id="PTHR10344">
    <property type="entry name" value="THYMIDYLATE KINASE"/>
    <property type="match status" value="1"/>
</dbReference>
<dbReference type="EC" id="2.7.4.9" evidence="8"/>
<dbReference type="GO" id="GO:0005524">
    <property type="term" value="F:ATP binding"/>
    <property type="evidence" value="ECO:0007669"/>
    <property type="project" value="UniProtKB-UniRule"/>
</dbReference>
<reference evidence="10 11" key="1">
    <citation type="journal article" date="2016" name="Nat. Commun.">
        <title>Thousands of microbial genomes shed light on interconnected biogeochemical processes in an aquifer system.</title>
        <authorList>
            <person name="Anantharaman K."/>
            <person name="Brown C.T."/>
            <person name="Hug L.A."/>
            <person name="Sharon I."/>
            <person name="Castelle C.J."/>
            <person name="Probst A.J."/>
            <person name="Thomas B.C."/>
            <person name="Singh A."/>
            <person name="Wilkins M.J."/>
            <person name="Karaoz U."/>
            <person name="Brodie E.L."/>
            <person name="Williams K.H."/>
            <person name="Hubbard S.S."/>
            <person name="Banfield J.F."/>
        </authorList>
    </citation>
    <scope>NUCLEOTIDE SEQUENCE [LARGE SCALE GENOMIC DNA]</scope>
</reference>
<gene>
    <name evidence="8" type="primary">tmk</name>
    <name evidence="10" type="ORF">A2649_03035</name>
</gene>
<keyword evidence="2 8" id="KW-0808">Transferase</keyword>
<dbReference type="CDD" id="cd01672">
    <property type="entry name" value="TMPK"/>
    <property type="match status" value="1"/>
</dbReference>
<evidence type="ECO:0000256" key="7">
    <source>
        <dbReference type="ARBA" id="ARBA00048743"/>
    </source>
</evidence>
<feature type="binding site" evidence="8">
    <location>
        <begin position="14"/>
        <end position="21"/>
    </location>
    <ligand>
        <name>ATP</name>
        <dbReference type="ChEBI" id="CHEBI:30616"/>
    </ligand>
</feature>
<dbReference type="STRING" id="1802661.A2649_03035"/>
<dbReference type="Proteomes" id="UP000176893">
    <property type="component" value="Unassembled WGS sequence"/>
</dbReference>
<dbReference type="EMBL" id="MGJB01000017">
    <property type="protein sequence ID" value="OGM98240.1"/>
    <property type="molecule type" value="Genomic_DNA"/>
</dbReference>
<dbReference type="GO" id="GO:0006227">
    <property type="term" value="P:dUDP biosynthetic process"/>
    <property type="evidence" value="ECO:0007669"/>
    <property type="project" value="TreeGrafter"/>
</dbReference>
<dbReference type="PANTHER" id="PTHR10344:SF4">
    <property type="entry name" value="UMP-CMP KINASE 2, MITOCHONDRIAL"/>
    <property type="match status" value="1"/>
</dbReference>
<sequence length="254" mass="29247">MSSGQSGKLVVIEGADGCGKTIATDLIAKRLRGCGFRVIQRDFPSYGQPPEGNPASYFVRKHLRKKEFGFEQGYGSSTEIDPRIASQFYALERYDAAFSEEPKDKPNLWDSLRSGNIVISNRYVESNLGHQGAKIRDQDERKAFMKWAVEQEYCFYKIPRPDLVILLDVDSDLALNTKRKQRKLQGIAMDGYEVNDDFMRDSKNSYLEAANLFKEYWETVRVWATDSDGKIVFRDPKEINQDIWRLLIQHGIIR</sequence>